<evidence type="ECO:0000313" key="3">
    <source>
        <dbReference type="Proteomes" id="UP000192343"/>
    </source>
</evidence>
<dbReference type="OrthoDB" id="285216at2"/>
<dbReference type="PANTHER" id="PTHR43777">
    <property type="entry name" value="MOLYBDENUM COFACTOR CYTIDYLYLTRANSFERASE"/>
    <property type="match status" value="1"/>
</dbReference>
<dbReference type="GO" id="GO:0016779">
    <property type="term" value="F:nucleotidyltransferase activity"/>
    <property type="evidence" value="ECO:0007669"/>
    <property type="project" value="UniProtKB-ARBA"/>
</dbReference>
<evidence type="ECO:0000259" key="1">
    <source>
        <dbReference type="Pfam" id="PF12804"/>
    </source>
</evidence>
<dbReference type="CDD" id="cd04182">
    <property type="entry name" value="GT_2_like_f"/>
    <property type="match status" value="1"/>
</dbReference>
<dbReference type="InterPro" id="IPR025877">
    <property type="entry name" value="MobA-like_NTP_Trfase"/>
</dbReference>
<dbReference type="Proteomes" id="UP000192343">
    <property type="component" value="Unassembled WGS sequence"/>
</dbReference>
<dbReference type="PANTHER" id="PTHR43777:SF1">
    <property type="entry name" value="MOLYBDENUM COFACTOR CYTIDYLYLTRANSFERASE"/>
    <property type="match status" value="1"/>
</dbReference>
<name>A0A1Y1RVE6_9SPIO</name>
<dbReference type="Pfam" id="PF12804">
    <property type="entry name" value="NTP_transf_3"/>
    <property type="match status" value="1"/>
</dbReference>
<sequence>MKSPQPLGACCIVLAAGESSRMGRPKQLLELDGKPLFTYALNTALEVCEEVILVQGAVDLSGYLPPAGNLKLVTNRDWHRGMLGSLQTGLARCRHTRVFVIPADLPMVQAATYRHLAGAQGTAPAAFPVCDGHRGHPVLLGPEAVSLINTADPELKAMKVIAPLDPLAVEVTDSGIYRDIDTPEEWERLKGE</sequence>
<reference evidence="2 3" key="1">
    <citation type="submission" date="2017-03" db="EMBL/GenBank/DDBJ databases">
        <title>Draft Genome sequence of Marispirochaeta sp. strain JC444.</title>
        <authorList>
            <person name="Shivani Y."/>
            <person name="Subhash Y."/>
            <person name="Sasikala C."/>
            <person name="Ramana C."/>
        </authorList>
    </citation>
    <scope>NUCLEOTIDE SEQUENCE [LARGE SCALE GENOMIC DNA]</scope>
    <source>
        <strain evidence="2 3">JC444</strain>
    </source>
</reference>
<evidence type="ECO:0000313" key="2">
    <source>
        <dbReference type="EMBL" id="ORC33992.1"/>
    </source>
</evidence>
<accession>A0A1Y1RVE6</accession>
<protein>
    <recommendedName>
        <fullName evidence="1">MobA-like NTP transferase domain-containing protein</fullName>
    </recommendedName>
</protein>
<keyword evidence="3" id="KW-1185">Reference proteome</keyword>
<dbReference type="RefSeq" id="WP_083051731.1">
    <property type="nucleotide sequence ID" value="NZ_MWQY01000016.1"/>
</dbReference>
<proteinExistence type="predicted"/>
<dbReference type="AlphaFoldDB" id="A0A1Y1RVE6"/>
<dbReference type="Gene3D" id="3.90.550.10">
    <property type="entry name" value="Spore Coat Polysaccharide Biosynthesis Protein SpsA, Chain A"/>
    <property type="match status" value="1"/>
</dbReference>
<dbReference type="STRING" id="1963862.B4O97_13980"/>
<dbReference type="InterPro" id="IPR029044">
    <property type="entry name" value="Nucleotide-diphossugar_trans"/>
</dbReference>
<dbReference type="SUPFAM" id="SSF53448">
    <property type="entry name" value="Nucleotide-diphospho-sugar transferases"/>
    <property type="match status" value="1"/>
</dbReference>
<organism evidence="2 3">
    <name type="scientific">Marispirochaeta aestuarii</name>
    <dbReference type="NCBI Taxonomy" id="1963862"/>
    <lineage>
        <taxon>Bacteria</taxon>
        <taxon>Pseudomonadati</taxon>
        <taxon>Spirochaetota</taxon>
        <taxon>Spirochaetia</taxon>
        <taxon>Spirochaetales</taxon>
        <taxon>Spirochaetaceae</taxon>
        <taxon>Marispirochaeta</taxon>
    </lineage>
</organism>
<comment type="caution">
    <text evidence="2">The sequence shown here is derived from an EMBL/GenBank/DDBJ whole genome shotgun (WGS) entry which is preliminary data.</text>
</comment>
<feature type="domain" description="MobA-like NTP transferase" evidence="1">
    <location>
        <begin position="11"/>
        <end position="164"/>
    </location>
</feature>
<gene>
    <name evidence="2" type="ORF">B4O97_13980</name>
</gene>
<dbReference type="EMBL" id="MWQY01000016">
    <property type="protein sequence ID" value="ORC33992.1"/>
    <property type="molecule type" value="Genomic_DNA"/>
</dbReference>